<dbReference type="Proteomes" id="UP000320055">
    <property type="component" value="Unassembled WGS sequence"/>
</dbReference>
<dbReference type="RefSeq" id="WP_144873834.1">
    <property type="nucleotide sequence ID" value="NZ_LR214044.1"/>
</dbReference>
<sequence length="68" mass="8015">MRISRSNYALRNHRLLTIGKPTQSWSYLTLTQQKLWAIIAVLVDFKLTEKAISDRYKGKNDRPVIRIQ</sequence>
<dbReference type="AlphaFoldDB" id="A0A563VUJ9"/>
<gene>
    <name evidence="1" type="ORF">H1P_3040003</name>
</gene>
<evidence type="ECO:0000313" key="2">
    <source>
        <dbReference type="Proteomes" id="UP000320055"/>
    </source>
</evidence>
<name>A0A563VUJ9_9CYAN</name>
<protein>
    <submittedName>
        <fullName evidence="1">Uncharacterized protein</fullName>
    </submittedName>
</protein>
<keyword evidence="2" id="KW-1185">Reference proteome</keyword>
<proteinExistence type="predicted"/>
<accession>A0A563VUJ9</accession>
<organism evidence="1 2">
    <name type="scientific">Hyella patelloides LEGE 07179</name>
    <dbReference type="NCBI Taxonomy" id="945734"/>
    <lineage>
        <taxon>Bacteria</taxon>
        <taxon>Bacillati</taxon>
        <taxon>Cyanobacteriota</taxon>
        <taxon>Cyanophyceae</taxon>
        <taxon>Pleurocapsales</taxon>
        <taxon>Hyellaceae</taxon>
        <taxon>Hyella</taxon>
    </lineage>
</organism>
<evidence type="ECO:0000313" key="1">
    <source>
        <dbReference type="EMBL" id="VEP15064.1"/>
    </source>
</evidence>
<reference evidence="1 2" key="1">
    <citation type="submission" date="2019-01" db="EMBL/GenBank/DDBJ databases">
        <authorList>
            <person name="Brito A."/>
        </authorList>
    </citation>
    <scope>NUCLEOTIDE SEQUENCE [LARGE SCALE GENOMIC DNA]</scope>
    <source>
        <strain evidence="1">1</strain>
    </source>
</reference>
<dbReference type="EMBL" id="CAACVJ010000229">
    <property type="protein sequence ID" value="VEP15064.1"/>
    <property type="molecule type" value="Genomic_DNA"/>
</dbReference>